<feature type="compositionally biased region" description="Polar residues" evidence="1">
    <location>
        <begin position="14"/>
        <end position="25"/>
    </location>
</feature>
<name>A0ABP0EFH3_9ASCO</name>
<feature type="region of interest" description="Disordered" evidence="1">
    <location>
        <begin position="1"/>
        <end position="83"/>
    </location>
</feature>
<sequence length="299" mass="33856">MSREPQTPPKSIHTRSNFPAFNTPVTDRKVRHVPYPEASSASTGGGLITEPVTPEITPRKRRGSRVSKDLIRTPPSTAKRDHHNIHHSNSFLMAPLPSTIGSGRKARLRLESLAQSLLEDQPRSTGFGLGIKSPDLKPDLNLHVANEHTEVHSEVPVPTTPTNKIIQPMENTRIFHEDDEVNEIEISKIRNEINPFIQKSPQLVNPFQTTNRPTRVDYSKNMEVYNSRTGKYTVSDLSESERKIKPKKLDFSAAQEVEEVPDEEDYRGKKFVMKNLNGFMVDMQPKNSLGFEIFKDENV</sequence>
<dbReference type="Proteomes" id="UP001497600">
    <property type="component" value="Chromosome E"/>
</dbReference>
<proteinExistence type="predicted"/>
<dbReference type="EMBL" id="OZ004257">
    <property type="protein sequence ID" value="CAK7909635.1"/>
    <property type="molecule type" value="Genomic_DNA"/>
</dbReference>
<evidence type="ECO:0000313" key="3">
    <source>
        <dbReference type="Proteomes" id="UP001497600"/>
    </source>
</evidence>
<reference evidence="2 3" key="1">
    <citation type="submission" date="2024-01" db="EMBL/GenBank/DDBJ databases">
        <authorList>
            <consortium name="Genoscope - CEA"/>
            <person name="William W."/>
        </authorList>
    </citation>
    <scope>NUCLEOTIDE SEQUENCE [LARGE SCALE GENOMIC DNA]</scope>
    <source>
        <strain evidence="2 3">29B2s-10</strain>
    </source>
</reference>
<accession>A0ABP0EFH3</accession>
<evidence type="ECO:0000256" key="1">
    <source>
        <dbReference type="SAM" id="MobiDB-lite"/>
    </source>
</evidence>
<gene>
    <name evidence="2" type="ORF">CAAN4_E15808</name>
</gene>
<evidence type="ECO:0000313" key="2">
    <source>
        <dbReference type="EMBL" id="CAK7909635.1"/>
    </source>
</evidence>
<keyword evidence="3" id="KW-1185">Reference proteome</keyword>
<organism evidence="2 3">
    <name type="scientific">[Candida] anglica</name>
    <dbReference type="NCBI Taxonomy" id="148631"/>
    <lineage>
        <taxon>Eukaryota</taxon>
        <taxon>Fungi</taxon>
        <taxon>Dikarya</taxon>
        <taxon>Ascomycota</taxon>
        <taxon>Saccharomycotina</taxon>
        <taxon>Pichiomycetes</taxon>
        <taxon>Debaryomycetaceae</taxon>
        <taxon>Kurtzmaniella</taxon>
    </lineage>
</organism>
<protein>
    <submittedName>
        <fullName evidence="2">Uncharacterized protein</fullName>
    </submittedName>
</protein>